<organism evidence="2 3">
    <name type="scientific">Durusdinium trenchii</name>
    <dbReference type="NCBI Taxonomy" id="1381693"/>
    <lineage>
        <taxon>Eukaryota</taxon>
        <taxon>Sar</taxon>
        <taxon>Alveolata</taxon>
        <taxon>Dinophyceae</taxon>
        <taxon>Suessiales</taxon>
        <taxon>Symbiodiniaceae</taxon>
        <taxon>Durusdinium</taxon>
    </lineage>
</organism>
<gene>
    <name evidence="2" type="ORF">CCMP2556_LOCUS24061</name>
</gene>
<protein>
    <submittedName>
        <fullName evidence="2">Uncharacterized protein</fullName>
    </submittedName>
</protein>
<proteinExistence type="predicted"/>
<name>A0ABP0M443_9DINO</name>
<comment type="caution">
    <text evidence="2">The sequence shown here is derived from an EMBL/GenBank/DDBJ whole genome shotgun (WGS) entry which is preliminary data.</text>
</comment>
<feature type="compositionally biased region" description="Basic residues" evidence="1">
    <location>
        <begin position="104"/>
        <end position="120"/>
    </location>
</feature>
<evidence type="ECO:0000256" key="1">
    <source>
        <dbReference type="SAM" id="MobiDB-lite"/>
    </source>
</evidence>
<feature type="compositionally biased region" description="Low complexity" evidence="1">
    <location>
        <begin position="121"/>
        <end position="146"/>
    </location>
</feature>
<feature type="region of interest" description="Disordered" evidence="1">
    <location>
        <begin position="101"/>
        <end position="176"/>
    </location>
</feature>
<feature type="region of interest" description="Disordered" evidence="1">
    <location>
        <begin position="62"/>
        <end position="86"/>
    </location>
</feature>
<feature type="non-terminal residue" evidence="2">
    <location>
        <position position="1"/>
    </location>
</feature>
<reference evidence="2 3" key="1">
    <citation type="submission" date="2024-02" db="EMBL/GenBank/DDBJ databases">
        <authorList>
            <person name="Chen Y."/>
            <person name="Shah S."/>
            <person name="Dougan E. K."/>
            <person name="Thang M."/>
            <person name="Chan C."/>
        </authorList>
    </citation>
    <scope>NUCLEOTIDE SEQUENCE [LARGE SCALE GENOMIC DNA]</scope>
</reference>
<keyword evidence="3" id="KW-1185">Reference proteome</keyword>
<dbReference type="Proteomes" id="UP001642484">
    <property type="component" value="Unassembled WGS sequence"/>
</dbReference>
<dbReference type="EMBL" id="CAXAMN010015645">
    <property type="protein sequence ID" value="CAK9046261.1"/>
    <property type="molecule type" value="Genomic_DNA"/>
</dbReference>
<evidence type="ECO:0000313" key="2">
    <source>
        <dbReference type="EMBL" id="CAK9046261.1"/>
    </source>
</evidence>
<accession>A0ABP0M443</accession>
<sequence length="194" mass="19854">VENNEAMEAGHWKPPQISWVFKFPSGPGAAAVGQDLEEQLNLGFAFANALEVAVVKDTKPLKPRGQAAADEGVKGAPPGHAALEKGAPPGMALAATVPEPKAVGKAKAKASGKGRGKGFKRPAAAEVASESSPAAAAPPVSDAPVPGKRRRISVPDGVTLGCGKRKRDPVGCTTRRPKAGLVESTKGVWIFKAD</sequence>
<evidence type="ECO:0000313" key="3">
    <source>
        <dbReference type="Proteomes" id="UP001642484"/>
    </source>
</evidence>